<feature type="region of interest" description="Disordered" evidence="1">
    <location>
        <begin position="1"/>
        <end position="70"/>
    </location>
</feature>
<evidence type="ECO:0000313" key="3">
    <source>
        <dbReference type="EMBL" id="MZQ91116.1"/>
    </source>
</evidence>
<feature type="domain" description="DUF927" evidence="2">
    <location>
        <begin position="107"/>
        <end position="363"/>
    </location>
</feature>
<dbReference type="Proteomes" id="UP000477083">
    <property type="component" value="Unassembled WGS sequence"/>
</dbReference>
<evidence type="ECO:0000259" key="2">
    <source>
        <dbReference type="Pfam" id="PF06048"/>
    </source>
</evidence>
<dbReference type="AlphaFoldDB" id="A0A6L8VMU3"/>
<proteinExistence type="predicted"/>
<evidence type="ECO:0000256" key="1">
    <source>
        <dbReference type="SAM" id="MobiDB-lite"/>
    </source>
</evidence>
<comment type="caution">
    <text evidence="3">The sequence shown here is derived from an EMBL/GenBank/DDBJ whole genome shotgun (WGS) entry which is preliminary data.</text>
</comment>
<keyword evidence="4" id="KW-1185">Reference proteome</keyword>
<dbReference type="RefSeq" id="WP_161348502.1">
    <property type="nucleotide sequence ID" value="NZ_BMGW01000016.1"/>
</dbReference>
<dbReference type="EMBL" id="WWNR01000016">
    <property type="protein sequence ID" value="MZQ91116.1"/>
    <property type="molecule type" value="Genomic_DNA"/>
</dbReference>
<feature type="compositionally biased region" description="Basic and acidic residues" evidence="1">
    <location>
        <begin position="60"/>
        <end position="70"/>
    </location>
</feature>
<organism evidence="3 4">
    <name type="scientific">Frigidibacter albus</name>
    <dbReference type="NCBI Taxonomy" id="1465486"/>
    <lineage>
        <taxon>Bacteria</taxon>
        <taxon>Pseudomonadati</taxon>
        <taxon>Pseudomonadota</taxon>
        <taxon>Alphaproteobacteria</taxon>
        <taxon>Rhodobacterales</taxon>
        <taxon>Paracoccaceae</taxon>
        <taxon>Frigidibacter</taxon>
    </lineage>
</organism>
<reference evidence="3 4" key="1">
    <citation type="submission" date="2020-01" db="EMBL/GenBank/DDBJ databases">
        <title>Frigidibacter albus SP32T (=CGMCC 1.13995T).</title>
        <authorList>
            <person name="Liao X."/>
        </authorList>
    </citation>
    <scope>NUCLEOTIDE SEQUENCE [LARGE SCALE GENOMIC DNA]</scope>
    <source>
        <strain evidence="3 4">SP32</strain>
    </source>
</reference>
<sequence>MHDEDAAAPAPEEVIEHESATNDDTDTKEEGTGRHGDPGTRTRGEPAPDYPLPALIADPANEHRADPPPSEAERMLADMVEQLPLGYLFFHEQSLITYPVGSLFLPLCGPIRVAAMLRDIGGNDWSYEVEFLDRDGALRRQLIPAAALQERPRAVAAGLVNSGLRLMTRPAELVRLFQNWQTPERIWTTRRTGWTELVDRTAFVLPSGDVLTHPKTSTSPVRYTGAAPSTRTAGTLAGWQNGIGQLTLGNPSLMIAISAALAAPLLRLAQVDTVGINFYASTSSGKTTAMRAALSCGQDPSRMHRWNATNTAIEILAASAHDGLLVLDEFPATPDRSIVDVIYAIGNGTGRARGTHDITLRDSDRWRLVTLSTSELPIPEHCARGRLAYPEGLAVRLIDVPVRSWAHGAFAELHGHADGHAFAVAVNAAAQENHGHLLEAFVDLVLNGEAALTVALTRILTAFRTRALRALGLEAGTVHGPAMRVLDGIGVMVAAGTLAARAGLVPWPRGAVEAAGLEIARLWHAGRMERTDGPGAAIERLREMIEEGRFVDLDDPVPAADPAAGWMDARWIYIDSAVFADEIACDAAPGRVLDQLLDAKLLVPGGEQRSLQYRMPASVIASRPRVYRFRRERVRQA</sequence>
<accession>A0A6L8VMU3</accession>
<gene>
    <name evidence="3" type="ORF">GS660_18655</name>
</gene>
<feature type="compositionally biased region" description="Basic and acidic residues" evidence="1">
    <location>
        <begin position="28"/>
        <end position="46"/>
    </location>
</feature>
<dbReference type="InterPro" id="IPR009270">
    <property type="entry name" value="DUF927"/>
</dbReference>
<evidence type="ECO:0000313" key="4">
    <source>
        <dbReference type="Proteomes" id="UP000477083"/>
    </source>
</evidence>
<dbReference type="Pfam" id="PF06048">
    <property type="entry name" value="DUF927"/>
    <property type="match status" value="1"/>
</dbReference>
<name>A0A6L8VMU3_9RHOB</name>
<protein>
    <submittedName>
        <fullName evidence="3">DUF927 domain-containing protein</fullName>
    </submittedName>
</protein>
<dbReference type="OrthoDB" id="784829at2"/>